<accession>A0A6J2KJF0</accession>
<dbReference type="AlphaFoldDB" id="A0A6J2KJF0"/>
<reference evidence="5" key="1">
    <citation type="submission" date="2025-08" db="UniProtKB">
        <authorList>
            <consortium name="RefSeq"/>
        </authorList>
    </citation>
    <scope>IDENTIFICATION</scope>
    <source>
        <tissue evidence="5">Silk gland</tissue>
    </source>
</reference>
<feature type="domain" description="Death" evidence="3">
    <location>
        <begin position="43"/>
        <end position="111"/>
    </location>
</feature>
<dbReference type="GeneID" id="114251951"/>
<evidence type="ECO:0000256" key="2">
    <source>
        <dbReference type="SAM" id="MobiDB-lite"/>
    </source>
</evidence>
<dbReference type="Pfam" id="PF00531">
    <property type="entry name" value="Death"/>
    <property type="match status" value="1"/>
</dbReference>
<feature type="compositionally biased region" description="Polar residues" evidence="2">
    <location>
        <begin position="352"/>
        <end position="363"/>
    </location>
</feature>
<dbReference type="SUPFAM" id="SSF52200">
    <property type="entry name" value="Toll/Interleukin receptor TIR domain"/>
    <property type="match status" value="1"/>
</dbReference>
<evidence type="ECO:0000259" key="3">
    <source>
        <dbReference type="PROSITE" id="PS50017"/>
    </source>
</evidence>
<gene>
    <name evidence="5" type="primary">LOC114251951</name>
</gene>
<dbReference type="InterPro" id="IPR035897">
    <property type="entry name" value="Toll_tir_struct_dom_sf"/>
</dbReference>
<evidence type="ECO:0000313" key="5">
    <source>
        <dbReference type="RefSeq" id="XP_028042200.1"/>
    </source>
</evidence>
<dbReference type="GO" id="GO:0045087">
    <property type="term" value="P:innate immune response"/>
    <property type="evidence" value="ECO:0007669"/>
    <property type="project" value="TreeGrafter"/>
</dbReference>
<dbReference type="Gene3D" id="1.10.533.10">
    <property type="entry name" value="Death Domain, Fas"/>
    <property type="match status" value="1"/>
</dbReference>
<name>A0A6J2KJF0_BOMMA</name>
<dbReference type="GO" id="GO:0002755">
    <property type="term" value="P:MyD88-dependent toll-like receptor signaling pathway"/>
    <property type="evidence" value="ECO:0007669"/>
    <property type="project" value="InterPro"/>
</dbReference>
<sequence>MQLKMASDSDINNLPLLMIPYKTRQMLSCLLNTKKIIPSDGPDKLPRDWRGLASLVGISSQEAGSIHQCSNKTDKVLEIWQRNGSPTVGQLLEFLQRLDRFDVHDDVIDDLRKHISRGELTVNQPAFEGGQVAIKHNDIISNEDVYVPITIDDDEGYEQHYDAFVLYADEDREFVEEMINRLGGMFQICTKEKLLPSHSTEYAPVAQLISQRCQYIILVYSPAFLRSPANTFYRDYAQAISIESRNRVFEHKLIPIVYQHCELPVHLKYYTNLKYTTSATFNFWDKLKQSLRQHRIIPSFRLDGATSSRSALNIVELTNSNNLANSHNLATEFRSESHFFRTPDHSIVPNGHDSNSARSEDTLSWSGDYSQASDGVERMKNLGRRFMKVLKRKKT</sequence>
<dbReference type="GO" id="GO:0005886">
    <property type="term" value="C:plasma membrane"/>
    <property type="evidence" value="ECO:0007669"/>
    <property type="project" value="TreeGrafter"/>
</dbReference>
<dbReference type="GO" id="GO:0035325">
    <property type="term" value="F:Toll-like receptor binding"/>
    <property type="evidence" value="ECO:0007669"/>
    <property type="project" value="TreeGrafter"/>
</dbReference>
<dbReference type="GO" id="GO:0008063">
    <property type="term" value="P:Toll signaling pathway"/>
    <property type="evidence" value="ECO:0007669"/>
    <property type="project" value="TreeGrafter"/>
</dbReference>
<dbReference type="InterPro" id="IPR011029">
    <property type="entry name" value="DEATH-like_dom_sf"/>
</dbReference>
<dbReference type="GO" id="GO:0034142">
    <property type="term" value="P:toll-like receptor 4 signaling pathway"/>
    <property type="evidence" value="ECO:0007669"/>
    <property type="project" value="TreeGrafter"/>
</dbReference>
<protein>
    <submittedName>
        <fullName evidence="5">Myeloid differentiation primary response protein MyD88-like isoform X1</fullName>
    </submittedName>
</protein>
<proteinExistence type="predicted"/>
<organism evidence="4 5">
    <name type="scientific">Bombyx mandarina</name>
    <name type="common">Wild silk moth</name>
    <name type="synonym">Wild silkworm</name>
    <dbReference type="NCBI Taxonomy" id="7092"/>
    <lineage>
        <taxon>Eukaryota</taxon>
        <taxon>Metazoa</taxon>
        <taxon>Ecdysozoa</taxon>
        <taxon>Arthropoda</taxon>
        <taxon>Hexapoda</taxon>
        <taxon>Insecta</taxon>
        <taxon>Pterygota</taxon>
        <taxon>Neoptera</taxon>
        <taxon>Endopterygota</taxon>
        <taxon>Lepidoptera</taxon>
        <taxon>Glossata</taxon>
        <taxon>Ditrysia</taxon>
        <taxon>Bombycoidea</taxon>
        <taxon>Bombycidae</taxon>
        <taxon>Bombycinae</taxon>
        <taxon>Bombyx</taxon>
    </lineage>
</organism>
<evidence type="ECO:0000313" key="4">
    <source>
        <dbReference type="Proteomes" id="UP000504629"/>
    </source>
</evidence>
<dbReference type="Proteomes" id="UP000504629">
    <property type="component" value="Unplaced"/>
</dbReference>
<dbReference type="GO" id="GO:0043123">
    <property type="term" value="P:positive regulation of canonical NF-kappaB signal transduction"/>
    <property type="evidence" value="ECO:0007669"/>
    <property type="project" value="InterPro"/>
</dbReference>
<dbReference type="PANTHER" id="PTHR15079">
    <property type="entry name" value="MYD88"/>
    <property type="match status" value="1"/>
</dbReference>
<dbReference type="GO" id="GO:0050830">
    <property type="term" value="P:defense response to Gram-positive bacterium"/>
    <property type="evidence" value="ECO:0007669"/>
    <property type="project" value="TreeGrafter"/>
</dbReference>
<dbReference type="Gene3D" id="3.40.50.10140">
    <property type="entry name" value="Toll/interleukin-1 receptor homology (TIR) domain"/>
    <property type="match status" value="1"/>
</dbReference>
<keyword evidence="4" id="KW-1185">Reference proteome</keyword>
<dbReference type="OrthoDB" id="10037120at2759"/>
<keyword evidence="1" id="KW-0395">Inflammatory response</keyword>
<dbReference type="GO" id="GO:0070976">
    <property type="term" value="F:TIR domain binding"/>
    <property type="evidence" value="ECO:0007669"/>
    <property type="project" value="InterPro"/>
</dbReference>
<evidence type="ECO:0000256" key="1">
    <source>
        <dbReference type="ARBA" id="ARBA00023198"/>
    </source>
</evidence>
<dbReference type="PANTHER" id="PTHR15079:SF3">
    <property type="entry name" value="MYELOID DIFFERENTIATION PRIMARY RESPONSE PROTEIN MYD88"/>
    <property type="match status" value="1"/>
</dbReference>
<dbReference type="InterPro" id="IPR017281">
    <property type="entry name" value="Myelin_different_resp_MyD88"/>
</dbReference>
<dbReference type="RefSeq" id="XP_028042200.1">
    <property type="nucleotide sequence ID" value="XM_028186399.1"/>
</dbReference>
<dbReference type="KEGG" id="bman:114251951"/>
<feature type="region of interest" description="Disordered" evidence="2">
    <location>
        <begin position="344"/>
        <end position="363"/>
    </location>
</feature>
<dbReference type="InterPro" id="IPR000488">
    <property type="entry name" value="Death_dom"/>
</dbReference>
<dbReference type="SUPFAM" id="SSF47986">
    <property type="entry name" value="DEATH domain"/>
    <property type="match status" value="1"/>
</dbReference>
<dbReference type="PROSITE" id="PS50017">
    <property type="entry name" value="DEATH_DOMAIN"/>
    <property type="match status" value="1"/>
</dbReference>